<evidence type="ECO:0000313" key="7">
    <source>
        <dbReference type="Proteomes" id="UP000245507"/>
    </source>
</evidence>
<dbReference type="InterPro" id="IPR006368">
    <property type="entry name" value="GDP_Man_deHydtase"/>
</dbReference>
<dbReference type="EC" id="4.2.1.47" evidence="3"/>
<evidence type="ECO:0000256" key="4">
    <source>
        <dbReference type="ARBA" id="ARBA00023239"/>
    </source>
</evidence>
<dbReference type="GO" id="GO:0008446">
    <property type="term" value="F:GDP-mannose 4,6-dehydratase activity"/>
    <property type="evidence" value="ECO:0007669"/>
    <property type="project" value="UniProtKB-EC"/>
</dbReference>
<sequence length="343" mass="36747">MSRKGTSRLTPVQEEPGRTVLITGVTGQDGIYLARFLRARGARVVGVAPAAAAPPALRTAYLGDVEVVPLDVCDDDQVRALVDRVRPDEVYNLAAVSSVARSWDEPDITYAVNQGAVETLVRALLDLRGRTGHEARFFQASSAEVTGSAAHSPYAQAKAAAEEVVREVRERQGLHACYARLHNHESPLRTTAFVTGKITRAVAEIAAGRVDELRLGNLDVSRDWGFAGDYVDAMCRMVAADEPRDLPIGTGVAHRLADLLATAFAVVGIDDPAPYVVTDPALVRPADTAVLVADPEPAAGALGWRATTSFEDLVRLMVTVDQERLRTGVADDVRYLSVGGTEQ</sequence>
<comment type="cofactor">
    <cofactor evidence="1">
        <name>NADP(+)</name>
        <dbReference type="ChEBI" id="CHEBI:58349"/>
    </cofactor>
</comment>
<dbReference type="InterPro" id="IPR016040">
    <property type="entry name" value="NAD(P)-bd_dom"/>
</dbReference>
<evidence type="ECO:0000256" key="2">
    <source>
        <dbReference type="ARBA" id="ARBA00009263"/>
    </source>
</evidence>
<gene>
    <name evidence="6" type="ORF">DJ010_20315</name>
</gene>
<comment type="similarity">
    <text evidence="2">Belongs to the NAD(P)-dependent epimerase/dehydratase family. GDP-mannose 4,6-dehydratase subfamily.</text>
</comment>
<evidence type="ECO:0000256" key="1">
    <source>
        <dbReference type="ARBA" id="ARBA00001937"/>
    </source>
</evidence>
<comment type="caution">
    <text evidence="6">The sequence shown here is derived from an EMBL/GenBank/DDBJ whole genome shotgun (WGS) entry which is preliminary data.</text>
</comment>
<keyword evidence="4" id="KW-0456">Lyase</keyword>
<keyword evidence="7" id="KW-1185">Reference proteome</keyword>
<accession>A0A316TA45</accession>
<feature type="domain" description="NAD(P)-binding" evidence="5">
    <location>
        <begin position="21"/>
        <end position="317"/>
    </location>
</feature>
<dbReference type="PANTHER" id="PTHR43715">
    <property type="entry name" value="GDP-MANNOSE 4,6-DEHYDRATASE"/>
    <property type="match status" value="1"/>
</dbReference>
<protein>
    <recommendedName>
        <fullName evidence="3">GDP-mannose 4,6-dehydratase</fullName>
        <ecNumber evidence="3">4.2.1.47</ecNumber>
    </recommendedName>
</protein>
<proteinExistence type="inferred from homology"/>
<reference evidence="6 7" key="1">
    <citation type="submission" date="2018-05" db="EMBL/GenBank/DDBJ databases">
        <title>Nocardioides silvaticus genome.</title>
        <authorList>
            <person name="Li C."/>
            <person name="Wang G."/>
        </authorList>
    </citation>
    <scope>NUCLEOTIDE SEQUENCE [LARGE SCALE GENOMIC DNA]</scope>
    <source>
        <strain evidence="6 7">CCTCC AB 2018079</strain>
    </source>
</reference>
<evidence type="ECO:0000313" key="6">
    <source>
        <dbReference type="EMBL" id="PWN01183.1"/>
    </source>
</evidence>
<dbReference type="GO" id="GO:0042351">
    <property type="term" value="P:'de novo' GDP-L-fucose biosynthetic process"/>
    <property type="evidence" value="ECO:0007669"/>
    <property type="project" value="TreeGrafter"/>
</dbReference>
<name>A0A316TA45_9ACTN</name>
<dbReference type="Pfam" id="PF16363">
    <property type="entry name" value="GDP_Man_Dehyd"/>
    <property type="match status" value="1"/>
</dbReference>
<organism evidence="6 7">
    <name type="scientific">Nocardioides silvaticus</name>
    <dbReference type="NCBI Taxonomy" id="2201891"/>
    <lineage>
        <taxon>Bacteria</taxon>
        <taxon>Bacillati</taxon>
        <taxon>Actinomycetota</taxon>
        <taxon>Actinomycetes</taxon>
        <taxon>Propionibacteriales</taxon>
        <taxon>Nocardioidaceae</taxon>
        <taxon>Nocardioides</taxon>
    </lineage>
</organism>
<dbReference type="AlphaFoldDB" id="A0A316TA45"/>
<dbReference type="Gene3D" id="3.90.25.10">
    <property type="entry name" value="UDP-galactose 4-epimerase, domain 1"/>
    <property type="match status" value="1"/>
</dbReference>
<dbReference type="InterPro" id="IPR036291">
    <property type="entry name" value="NAD(P)-bd_dom_sf"/>
</dbReference>
<dbReference type="EMBL" id="QGDD01000011">
    <property type="protein sequence ID" value="PWN01183.1"/>
    <property type="molecule type" value="Genomic_DNA"/>
</dbReference>
<dbReference type="Gene3D" id="3.40.50.720">
    <property type="entry name" value="NAD(P)-binding Rossmann-like Domain"/>
    <property type="match status" value="1"/>
</dbReference>
<evidence type="ECO:0000259" key="5">
    <source>
        <dbReference type="Pfam" id="PF16363"/>
    </source>
</evidence>
<dbReference type="PANTHER" id="PTHR43715:SF1">
    <property type="entry name" value="GDP-MANNOSE 4,6 DEHYDRATASE"/>
    <property type="match status" value="1"/>
</dbReference>
<dbReference type="Proteomes" id="UP000245507">
    <property type="component" value="Unassembled WGS sequence"/>
</dbReference>
<dbReference type="SUPFAM" id="SSF51735">
    <property type="entry name" value="NAD(P)-binding Rossmann-fold domains"/>
    <property type="match status" value="1"/>
</dbReference>
<evidence type="ECO:0000256" key="3">
    <source>
        <dbReference type="ARBA" id="ARBA00011989"/>
    </source>
</evidence>